<dbReference type="PANTHER" id="PTHR33964:SF1">
    <property type="entry name" value="RE45066P"/>
    <property type="match status" value="1"/>
</dbReference>
<dbReference type="PANTHER" id="PTHR33964">
    <property type="entry name" value="RE45066P-RELATED"/>
    <property type="match status" value="1"/>
</dbReference>
<dbReference type="AlphaFoldDB" id="A0A2T7PCH1"/>
<dbReference type="EMBL" id="PZQS01000005">
    <property type="protein sequence ID" value="PVD31118.1"/>
    <property type="molecule type" value="Genomic_DNA"/>
</dbReference>
<gene>
    <name evidence="1" type="ORF">C0Q70_10396</name>
</gene>
<sequence length="324" mass="35839">MNFFCETCSVLCPFTDSTFGRKKSALRTWRKRIPSSIVLRNFEESINGPNPCGTLDQLGSCVEDNVRSVCNKKEGDFAETLMSLYLVHLKSAINCDEGIKAKRAGSLALFAWSPVKKRQNTCDESQVMQCISPLEEYLKPLSGSKLEELSDAQAIEQQCSLLVSSKGCINNYISDCYPSEVEDLTIQTLESVLGYLCSAEGKDALLTESKCIANADFERSMQHCSDLLDIELEQAFLQSDSPTAVCRPIENFTVCVGEKVRAECSQKAVNFVRNLVSRLTAPLKNMMGCDNQARLVLDFCISSTTENNVTTNRAVFYVKEGAGI</sequence>
<reference evidence="1 2" key="1">
    <citation type="submission" date="2018-04" db="EMBL/GenBank/DDBJ databases">
        <title>The genome of golden apple snail Pomacea canaliculata provides insight into stress tolerance and invasive adaptation.</title>
        <authorList>
            <person name="Liu C."/>
            <person name="Liu B."/>
            <person name="Ren Y."/>
            <person name="Zhang Y."/>
            <person name="Wang H."/>
            <person name="Li S."/>
            <person name="Jiang F."/>
            <person name="Yin L."/>
            <person name="Zhang G."/>
            <person name="Qian W."/>
            <person name="Fan W."/>
        </authorList>
    </citation>
    <scope>NUCLEOTIDE SEQUENCE [LARGE SCALE GENOMIC DNA]</scope>
    <source>
        <strain evidence="1">SZHN2017</strain>
        <tissue evidence="1">Muscle</tissue>
    </source>
</reference>
<comment type="caution">
    <text evidence="1">The sequence shown here is derived from an EMBL/GenBank/DDBJ whole genome shotgun (WGS) entry which is preliminary data.</text>
</comment>
<name>A0A2T7PCH1_POMCA</name>
<evidence type="ECO:0000313" key="2">
    <source>
        <dbReference type="Proteomes" id="UP000245119"/>
    </source>
</evidence>
<proteinExistence type="predicted"/>
<dbReference type="Proteomes" id="UP000245119">
    <property type="component" value="Linkage Group LG5"/>
</dbReference>
<organism evidence="1 2">
    <name type="scientific">Pomacea canaliculata</name>
    <name type="common">Golden apple snail</name>
    <dbReference type="NCBI Taxonomy" id="400727"/>
    <lineage>
        <taxon>Eukaryota</taxon>
        <taxon>Metazoa</taxon>
        <taxon>Spiralia</taxon>
        <taxon>Lophotrochozoa</taxon>
        <taxon>Mollusca</taxon>
        <taxon>Gastropoda</taxon>
        <taxon>Caenogastropoda</taxon>
        <taxon>Architaenioglossa</taxon>
        <taxon>Ampullarioidea</taxon>
        <taxon>Ampullariidae</taxon>
        <taxon>Pomacea</taxon>
    </lineage>
</organism>
<protein>
    <recommendedName>
        <fullName evidence="3">DUF19 domain-containing protein</fullName>
    </recommendedName>
</protein>
<evidence type="ECO:0000313" key="1">
    <source>
        <dbReference type="EMBL" id="PVD31118.1"/>
    </source>
</evidence>
<evidence type="ECO:0008006" key="3">
    <source>
        <dbReference type="Google" id="ProtNLM"/>
    </source>
</evidence>
<accession>A0A2T7PCH1</accession>
<keyword evidence="2" id="KW-1185">Reference proteome</keyword>